<dbReference type="Proteomes" id="UP000463388">
    <property type="component" value="Unassembled WGS sequence"/>
</dbReference>
<evidence type="ECO:0000256" key="2">
    <source>
        <dbReference type="SAM" id="MobiDB-lite"/>
    </source>
</evidence>
<proteinExistence type="inferred from homology"/>
<evidence type="ECO:0000256" key="1">
    <source>
        <dbReference type="ARBA" id="ARBA00008007"/>
    </source>
</evidence>
<comment type="caution">
    <text evidence="5">The sequence shown here is derived from an EMBL/GenBank/DDBJ whole genome shotgun (WGS) entry which is preliminary data.</text>
</comment>
<dbReference type="InterPro" id="IPR000836">
    <property type="entry name" value="PRTase_dom"/>
</dbReference>
<organism evidence="5 6">
    <name type="scientific">Adlercreutzia mucosicola</name>
    <dbReference type="NCBI Taxonomy" id="580026"/>
    <lineage>
        <taxon>Bacteria</taxon>
        <taxon>Bacillati</taxon>
        <taxon>Actinomycetota</taxon>
        <taxon>Coriobacteriia</taxon>
        <taxon>Eggerthellales</taxon>
        <taxon>Eggerthellaceae</taxon>
        <taxon>Adlercreutzia</taxon>
    </lineage>
</organism>
<dbReference type="OrthoDB" id="5242900at2"/>
<comment type="similarity">
    <text evidence="1">Belongs to the ComF/GntX family.</text>
</comment>
<evidence type="ECO:0000313" key="6">
    <source>
        <dbReference type="Proteomes" id="UP000463388"/>
    </source>
</evidence>
<gene>
    <name evidence="5" type="ORF">GKZ27_10340</name>
</gene>
<name>A0A6N8JPL2_9ACTN</name>
<feature type="compositionally biased region" description="Low complexity" evidence="2">
    <location>
        <begin position="18"/>
        <end position="47"/>
    </location>
</feature>
<dbReference type="RefSeq" id="WP_160347221.1">
    <property type="nucleotide sequence ID" value="NZ_WSRR01000034.1"/>
</dbReference>
<dbReference type="SUPFAM" id="SSF53271">
    <property type="entry name" value="PRTase-like"/>
    <property type="match status" value="1"/>
</dbReference>
<dbReference type="InterPro" id="IPR029057">
    <property type="entry name" value="PRTase-like"/>
</dbReference>
<accession>A0A6N8JPL2</accession>
<feature type="domain" description="Phosphoribosyltransferase" evidence="3">
    <location>
        <begin position="243"/>
        <end position="290"/>
    </location>
</feature>
<dbReference type="Pfam" id="PF00156">
    <property type="entry name" value="Pribosyltran"/>
    <property type="match status" value="1"/>
</dbReference>
<dbReference type="PANTHER" id="PTHR47505">
    <property type="entry name" value="DNA UTILIZATION PROTEIN YHGH"/>
    <property type="match status" value="1"/>
</dbReference>
<evidence type="ECO:0000313" key="5">
    <source>
        <dbReference type="EMBL" id="MVX61841.1"/>
    </source>
</evidence>
<dbReference type="Pfam" id="PF18912">
    <property type="entry name" value="DZR_2"/>
    <property type="match status" value="1"/>
</dbReference>
<dbReference type="AlphaFoldDB" id="A0A6N8JPL2"/>
<dbReference type="InterPro" id="IPR051910">
    <property type="entry name" value="ComF/GntX_DNA_util-trans"/>
</dbReference>
<dbReference type="EMBL" id="WSRR01000034">
    <property type="protein sequence ID" value="MVX61841.1"/>
    <property type="molecule type" value="Genomic_DNA"/>
</dbReference>
<dbReference type="PANTHER" id="PTHR47505:SF1">
    <property type="entry name" value="DNA UTILIZATION PROTEIN YHGH"/>
    <property type="match status" value="1"/>
</dbReference>
<feature type="domain" description="Double zinc ribbon" evidence="4">
    <location>
        <begin position="68"/>
        <end position="118"/>
    </location>
</feature>
<keyword evidence="6" id="KW-1185">Reference proteome</keyword>
<evidence type="ECO:0000259" key="4">
    <source>
        <dbReference type="Pfam" id="PF18912"/>
    </source>
</evidence>
<reference evidence="5 6" key="1">
    <citation type="submission" date="2019-12" db="EMBL/GenBank/DDBJ databases">
        <title>Microbes associate with the intestines of laboratory mice.</title>
        <authorList>
            <person name="Navarre W."/>
            <person name="Wong E."/>
        </authorList>
    </citation>
    <scope>NUCLEOTIDE SEQUENCE [LARGE SCALE GENOMIC DNA]</scope>
    <source>
        <strain evidence="5 6">NM66_B29</strain>
    </source>
</reference>
<protein>
    <submittedName>
        <fullName evidence="5">ComF family protein</fullName>
    </submittedName>
</protein>
<sequence>MATHSEQLPLFDPATGIADGPALAASAPAPARSRQSRPGAPSGARPRSPARPRPSERRWRERAFEVVAETLWPTRCAVCDRPGTPLCPDCIASLPYIDSLLACPRCGAPFGRVQCTECNRVLLAAFGYEEPPYRQATSPLVLTEKVRRIVTVYKDQGERSLARPMASLMARATPPPWLDDDAVAFVPATAAARRRRGFDHAEHLARELSWLLDVDFTPLLATPRRLDQRRLGRIERIQNMREALRVLPGATVPDAVILVDDVCTTGSTLFAATEALKAQGARTIHALTFARA</sequence>
<evidence type="ECO:0000259" key="3">
    <source>
        <dbReference type="Pfam" id="PF00156"/>
    </source>
</evidence>
<dbReference type="CDD" id="cd06223">
    <property type="entry name" value="PRTases_typeI"/>
    <property type="match status" value="1"/>
</dbReference>
<dbReference type="Gene3D" id="3.40.50.2020">
    <property type="match status" value="1"/>
</dbReference>
<feature type="region of interest" description="Disordered" evidence="2">
    <location>
        <begin position="1"/>
        <end position="58"/>
    </location>
</feature>
<dbReference type="InterPro" id="IPR044005">
    <property type="entry name" value="DZR_2"/>
</dbReference>